<gene>
    <name evidence="1" type="ORF">C8N45_10434</name>
</gene>
<name>A0A2T6KI63_9RHOB</name>
<dbReference type="InterPro" id="IPR052741">
    <property type="entry name" value="Mitochondrial_HTD2"/>
</dbReference>
<dbReference type="PANTHER" id="PTHR28152">
    <property type="entry name" value="HYDROXYACYL-THIOESTER DEHYDRATASE TYPE 2, MITOCHONDRIAL"/>
    <property type="match status" value="1"/>
</dbReference>
<proteinExistence type="predicted"/>
<dbReference type="InterPro" id="IPR029069">
    <property type="entry name" value="HotDog_dom_sf"/>
</dbReference>
<evidence type="ECO:0000313" key="2">
    <source>
        <dbReference type="Proteomes" id="UP000244523"/>
    </source>
</evidence>
<dbReference type="AlphaFoldDB" id="A0A2T6KI63"/>
<dbReference type="GO" id="GO:0019171">
    <property type="term" value="F:(3R)-hydroxyacyl-[acyl-carrier-protein] dehydratase activity"/>
    <property type="evidence" value="ECO:0007669"/>
    <property type="project" value="TreeGrafter"/>
</dbReference>
<evidence type="ECO:0000313" key="1">
    <source>
        <dbReference type="EMBL" id="PUB15414.1"/>
    </source>
</evidence>
<dbReference type="RefSeq" id="WP_108386110.1">
    <property type="nucleotide sequence ID" value="NZ_QBUD01000004.1"/>
</dbReference>
<comment type="caution">
    <text evidence="1">The sequence shown here is derived from an EMBL/GenBank/DDBJ whole genome shotgun (WGS) entry which is preliminary data.</text>
</comment>
<dbReference type="Gene3D" id="3.10.129.10">
    <property type="entry name" value="Hotdog Thioesterase"/>
    <property type="match status" value="1"/>
</dbReference>
<reference evidence="1 2" key="1">
    <citation type="submission" date="2018-04" db="EMBL/GenBank/DDBJ databases">
        <title>Genomic Encyclopedia of Archaeal and Bacterial Type Strains, Phase II (KMG-II): from individual species to whole genera.</title>
        <authorList>
            <person name="Goeker M."/>
        </authorList>
    </citation>
    <scope>NUCLEOTIDE SEQUENCE [LARGE SCALE GENOMIC DNA]</scope>
    <source>
        <strain evidence="1 2">DSM 29955</strain>
    </source>
</reference>
<sequence length="262" mass="29055">MQDNHSRSHTQTDNFDIARAHALQATLGHPADLRTGDPMPPFFHHIYFWQPQPPAALGRDGHPAKGDFIPDLGLPRRMWAAGKLVFHCQLLAGVKADRSSVIDSVTRKQGRSGPLAFVTVRHDIKQRGTLALTEIQELVYREDGARATAPQAPTNETDAQTVTFDSTLLFRYSALTFNGHRIHYDERYAREVEGYDGLVVHGPLLAHLLMGFAAAKLGALSQFSYRATAPLMHHETATLCWRDGQAWVRGPQGRQCMIATAA</sequence>
<dbReference type="OrthoDB" id="7183822at2"/>
<accession>A0A2T6KI63</accession>
<organism evidence="1 2">
    <name type="scientific">Yoonia sediminilitoris</name>
    <dbReference type="NCBI Taxonomy" id="1286148"/>
    <lineage>
        <taxon>Bacteria</taxon>
        <taxon>Pseudomonadati</taxon>
        <taxon>Pseudomonadota</taxon>
        <taxon>Alphaproteobacteria</taxon>
        <taxon>Rhodobacterales</taxon>
        <taxon>Paracoccaceae</taxon>
        <taxon>Yoonia</taxon>
    </lineage>
</organism>
<dbReference type="SUPFAM" id="SSF54637">
    <property type="entry name" value="Thioesterase/thiol ester dehydrase-isomerase"/>
    <property type="match status" value="1"/>
</dbReference>
<dbReference type="PANTHER" id="PTHR28152:SF1">
    <property type="entry name" value="HYDROXYACYL-THIOESTER DEHYDRATASE TYPE 2, MITOCHONDRIAL"/>
    <property type="match status" value="1"/>
</dbReference>
<keyword evidence="2" id="KW-1185">Reference proteome</keyword>
<dbReference type="Proteomes" id="UP000244523">
    <property type="component" value="Unassembled WGS sequence"/>
</dbReference>
<protein>
    <submittedName>
        <fullName evidence="1">3-methylfumaryl-CoA hydratase</fullName>
    </submittedName>
</protein>
<dbReference type="EMBL" id="QBUD01000004">
    <property type="protein sequence ID" value="PUB15414.1"/>
    <property type="molecule type" value="Genomic_DNA"/>
</dbReference>